<evidence type="ECO:0000313" key="1">
    <source>
        <dbReference type="EMBL" id="KAK3801263.1"/>
    </source>
</evidence>
<comment type="caution">
    <text evidence="1">The sequence shown here is derived from an EMBL/GenBank/DDBJ whole genome shotgun (WGS) entry which is preliminary data.</text>
</comment>
<sequence length="200" mass="22655">MMRELYGVVNILASCPHSSSSSCRENSSVMRCLSLTIFLRLNQEVGGGGGEEGKKAADWTWGAPQPTGVYMTNTEQIRQERGRLAAGGAPSLSPILSLWNLNYIFSLAQKNNHHSTRRRTRIKDNERWSRVSFQNPAQRDTALENVYHMHHSYDGIDQIGNEGVARTLWNYCSPQFLQIKNNDFRIKFSSPPHSTMEEPL</sequence>
<accession>A0AAE1B7W7</accession>
<dbReference type="AlphaFoldDB" id="A0AAE1B7W7"/>
<gene>
    <name evidence="1" type="ORF">RRG08_067066</name>
</gene>
<protein>
    <submittedName>
        <fullName evidence="1">Uncharacterized protein</fullName>
    </submittedName>
</protein>
<dbReference type="EMBL" id="JAWDGP010000342">
    <property type="protein sequence ID" value="KAK3801263.1"/>
    <property type="molecule type" value="Genomic_DNA"/>
</dbReference>
<keyword evidence="2" id="KW-1185">Reference proteome</keyword>
<proteinExistence type="predicted"/>
<reference evidence="1" key="1">
    <citation type="journal article" date="2023" name="G3 (Bethesda)">
        <title>A reference genome for the long-term kleptoplast-retaining sea slug Elysia crispata morphotype clarki.</title>
        <authorList>
            <person name="Eastman K.E."/>
            <person name="Pendleton A.L."/>
            <person name="Shaikh M.A."/>
            <person name="Suttiyut T."/>
            <person name="Ogas R."/>
            <person name="Tomko P."/>
            <person name="Gavelis G."/>
            <person name="Widhalm J.R."/>
            <person name="Wisecaver J.H."/>
        </authorList>
    </citation>
    <scope>NUCLEOTIDE SEQUENCE</scope>
    <source>
        <strain evidence="1">ECLA1</strain>
    </source>
</reference>
<organism evidence="1 2">
    <name type="scientific">Elysia crispata</name>
    <name type="common">lettuce slug</name>
    <dbReference type="NCBI Taxonomy" id="231223"/>
    <lineage>
        <taxon>Eukaryota</taxon>
        <taxon>Metazoa</taxon>
        <taxon>Spiralia</taxon>
        <taxon>Lophotrochozoa</taxon>
        <taxon>Mollusca</taxon>
        <taxon>Gastropoda</taxon>
        <taxon>Heterobranchia</taxon>
        <taxon>Euthyneura</taxon>
        <taxon>Panpulmonata</taxon>
        <taxon>Sacoglossa</taxon>
        <taxon>Placobranchoidea</taxon>
        <taxon>Plakobranchidae</taxon>
        <taxon>Elysia</taxon>
    </lineage>
</organism>
<dbReference type="Proteomes" id="UP001283361">
    <property type="component" value="Unassembled WGS sequence"/>
</dbReference>
<name>A0AAE1B7W7_9GAST</name>
<evidence type="ECO:0000313" key="2">
    <source>
        <dbReference type="Proteomes" id="UP001283361"/>
    </source>
</evidence>
<dbReference type="PROSITE" id="PS51257">
    <property type="entry name" value="PROKAR_LIPOPROTEIN"/>
    <property type="match status" value="1"/>
</dbReference>